<proteinExistence type="predicted"/>
<dbReference type="PANTHER" id="PTHR46025">
    <property type="entry name" value="XYLOSYLTRANSFERASE OXT"/>
    <property type="match status" value="1"/>
</dbReference>
<protein>
    <recommendedName>
        <fullName evidence="14">Peptide O-xylosyltransferase</fullName>
    </recommendedName>
</protein>
<dbReference type="InterPro" id="IPR043538">
    <property type="entry name" value="XYLT"/>
</dbReference>
<keyword evidence="9" id="KW-1133">Transmembrane helix</keyword>
<evidence type="ECO:0000313" key="15">
    <source>
        <dbReference type="EMBL" id="SFF11001.1"/>
    </source>
</evidence>
<evidence type="ECO:0000256" key="5">
    <source>
        <dbReference type="ARBA" id="ARBA00022692"/>
    </source>
</evidence>
<keyword evidence="6" id="KW-0479">Metal-binding</keyword>
<dbReference type="EMBL" id="FONA01000044">
    <property type="protein sequence ID" value="SFF11001.1"/>
    <property type="molecule type" value="Genomic_DNA"/>
</dbReference>
<dbReference type="PANTHER" id="PTHR46025:SF3">
    <property type="entry name" value="XYLOSYLTRANSFERASE OXT"/>
    <property type="match status" value="1"/>
</dbReference>
<keyword evidence="8" id="KW-0735">Signal-anchor</keyword>
<reference evidence="15 16" key="1">
    <citation type="submission" date="2016-10" db="EMBL/GenBank/DDBJ databases">
        <authorList>
            <person name="de Groot N.N."/>
        </authorList>
    </citation>
    <scope>NUCLEOTIDE SEQUENCE [LARGE SCALE GENOMIC DNA]</scope>
    <source>
        <strain evidence="15 16">DSM 19012</strain>
    </source>
</reference>
<dbReference type="GO" id="GO:0030158">
    <property type="term" value="F:protein xylosyltransferase activity"/>
    <property type="evidence" value="ECO:0007669"/>
    <property type="project" value="InterPro"/>
</dbReference>
<dbReference type="STRING" id="385682.SAMN05444380_1443"/>
<dbReference type="GO" id="GO:0050650">
    <property type="term" value="P:chondroitin sulfate proteoglycan biosynthetic process"/>
    <property type="evidence" value="ECO:0007669"/>
    <property type="project" value="TreeGrafter"/>
</dbReference>
<dbReference type="InterPro" id="IPR003406">
    <property type="entry name" value="Glyco_trans_14"/>
</dbReference>
<keyword evidence="12" id="KW-1015">Disulfide bond</keyword>
<comment type="subcellular location">
    <subcellularLocation>
        <location evidence="2">Endoplasmic reticulum membrane</location>
        <topology evidence="2">Single-pass type II membrane protein</topology>
    </subcellularLocation>
    <subcellularLocation>
        <location evidence="1">Golgi apparatus membrane</location>
        <topology evidence="1">Single-pass type II membrane protein</topology>
    </subcellularLocation>
</comment>
<dbReference type="OrthoDB" id="7943907at2"/>
<keyword evidence="7" id="KW-0256">Endoplasmic reticulum</keyword>
<dbReference type="GO" id="GO:0016020">
    <property type="term" value="C:membrane"/>
    <property type="evidence" value="ECO:0007669"/>
    <property type="project" value="InterPro"/>
</dbReference>
<sequence>MKIKIAYLILCHKYPLQVAQLINKLYVKNQTFFFIHIDKTSKPNKLKNEIKKYTEVPNIIFLSNQVNVKWGGMSFLKAIELLMNEAFNHCSTIDYFCLLSVQCYPVKSNQEIFNLLSKNIGKSFIEIYPYITDTSKPNRLNRYYLYDFFSKAFNKNTVRNLIFRGFTKVLGKRNVPFTPYWGRVWWILYRDHVHYIIKNMTNKNKIYNHMKFTLLPEEIFFASILAESPHRKSIVSKRTTFADYSGPHPRLIEHSEIKSLVKSDFFFARKFEENSDIIKQLNKLIQE</sequence>
<organism evidence="15 16">
    <name type="scientific">Thermophagus xiamenensis</name>
    <dbReference type="NCBI Taxonomy" id="385682"/>
    <lineage>
        <taxon>Bacteria</taxon>
        <taxon>Pseudomonadati</taxon>
        <taxon>Bacteroidota</taxon>
        <taxon>Bacteroidia</taxon>
        <taxon>Marinilabiliales</taxon>
        <taxon>Marinilabiliaceae</taxon>
        <taxon>Thermophagus</taxon>
    </lineage>
</organism>
<evidence type="ECO:0000256" key="14">
    <source>
        <dbReference type="ARBA" id="ARBA00042865"/>
    </source>
</evidence>
<dbReference type="GO" id="GO:0046872">
    <property type="term" value="F:metal ion binding"/>
    <property type="evidence" value="ECO:0007669"/>
    <property type="project" value="UniProtKB-KW"/>
</dbReference>
<dbReference type="GO" id="GO:0015012">
    <property type="term" value="P:heparan sulfate proteoglycan biosynthetic process"/>
    <property type="evidence" value="ECO:0007669"/>
    <property type="project" value="TreeGrafter"/>
</dbReference>
<evidence type="ECO:0000256" key="1">
    <source>
        <dbReference type="ARBA" id="ARBA00004323"/>
    </source>
</evidence>
<keyword evidence="16" id="KW-1185">Reference proteome</keyword>
<dbReference type="Proteomes" id="UP000181976">
    <property type="component" value="Unassembled WGS sequence"/>
</dbReference>
<evidence type="ECO:0000313" key="16">
    <source>
        <dbReference type="Proteomes" id="UP000181976"/>
    </source>
</evidence>
<evidence type="ECO:0000256" key="4">
    <source>
        <dbReference type="ARBA" id="ARBA00022679"/>
    </source>
</evidence>
<evidence type="ECO:0000256" key="9">
    <source>
        <dbReference type="ARBA" id="ARBA00022989"/>
    </source>
</evidence>
<evidence type="ECO:0000256" key="10">
    <source>
        <dbReference type="ARBA" id="ARBA00023034"/>
    </source>
</evidence>
<evidence type="ECO:0000256" key="11">
    <source>
        <dbReference type="ARBA" id="ARBA00023136"/>
    </source>
</evidence>
<evidence type="ECO:0000256" key="12">
    <source>
        <dbReference type="ARBA" id="ARBA00023157"/>
    </source>
</evidence>
<dbReference type="AlphaFoldDB" id="A0A1I2G2Y2"/>
<keyword evidence="5" id="KW-0812">Transmembrane</keyword>
<dbReference type="Pfam" id="PF02485">
    <property type="entry name" value="Branch"/>
    <property type="match status" value="1"/>
</dbReference>
<dbReference type="RefSeq" id="WP_010528641.1">
    <property type="nucleotide sequence ID" value="NZ_AFSL01000091.1"/>
</dbReference>
<gene>
    <name evidence="15" type="ORF">SAMN05444380_1443</name>
</gene>
<name>A0A1I2G2Y2_9BACT</name>
<evidence type="ECO:0000256" key="3">
    <source>
        <dbReference type="ARBA" id="ARBA00022676"/>
    </source>
</evidence>
<keyword evidence="3" id="KW-0328">Glycosyltransferase</keyword>
<keyword evidence="13" id="KW-0325">Glycoprotein</keyword>
<keyword evidence="10" id="KW-0333">Golgi apparatus</keyword>
<evidence type="ECO:0000256" key="13">
    <source>
        <dbReference type="ARBA" id="ARBA00023180"/>
    </source>
</evidence>
<evidence type="ECO:0000256" key="6">
    <source>
        <dbReference type="ARBA" id="ARBA00022723"/>
    </source>
</evidence>
<keyword evidence="4" id="KW-0808">Transferase</keyword>
<accession>A0A1I2G2Y2</accession>
<evidence type="ECO:0000256" key="2">
    <source>
        <dbReference type="ARBA" id="ARBA00004648"/>
    </source>
</evidence>
<evidence type="ECO:0000256" key="8">
    <source>
        <dbReference type="ARBA" id="ARBA00022968"/>
    </source>
</evidence>
<dbReference type="InParanoid" id="A0A1I2G2Y2"/>
<evidence type="ECO:0000256" key="7">
    <source>
        <dbReference type="ARBA" id="ARBA00022824"/>
    </source>
</evidence>
<keyword evidence="11" id="KW-0472">Membrane</keyword>